<feature type="domain" description="Amidohydrolase 3" evidence="3">
    <location>
        <begin position="45"/>
        <end position="246"/>
    </location>
</feature>
<dbReference type="InterPro" id="IPR013108">
    <property type="entry name" value="Amidohydro_3"/>
</dbReference>
<evidence type="ECO:0000259" key="2">
    <source>
        <dbReference type="Pfam" id="PF01979"/>
    </source>
</evidence>
<gene>
    <name evidence="4" type="ORF">MNBD_NITROSPINAE01-1756</name>
</gene>
<dbReference type="InterPro" id="IPR032466">
    <property type="entry name" value="Metal_Hydrolase"/>
</dbReference>
<name>A0A3B1C3W9_9ZZZZ</name>
<feature type="domain" description="Amidohydrolase-related" evidence="2">
    <location>
        <begin position="432"/>
        <end position="507"/>
    </location>
</feature>
<evidence type="ECO:0000256" key="1">
    <source>
        <dbReference type="ARBA" id="ARBA00001947"/>
    </source>
</evidence>
<dbReference type="SUPFAM" id="SSF51556">
    <property type="entry name" value="Metallo-dependent hydrolases"/>
    <property type="match status" value="1"/>
</dbReference>
<reference evidence="4" key="1">
    <citation type="submission" date="2018-06" db="EMBL/GenBank/DDBJ databases">
        <authorList>
            <person name="Zhirakovskaya E."/>
        </authorList>
    </citation>
    <scope>NUCLEOTIDE SEQUENCE</scope>
</reference>
<dbReference type="PANTHER" id="PTHR11647">
    <property type="entry name" value="HYDRANTOINASE/DIHYDROPYRIMIDINASE FAMILY MEMBER"/>
    <property type="match status" value="1"/>
</dbReference>
<dbReference type="EC" id="3.5.1.81" evidence="4"/>
<dbReference type="Gene3D" id="2.30.40.10">
    <property type="entry name" value="Urease, subunit C, domain 1"/>
    <property type="match status" value="1"/>
</dbReference>
<dbReference type="Pfam" id="PF01979">
    <property type="entry name" value="Amidohydro_1"/>
    <property type="match status" value="1"/>
</dbReference>
<accession>A0A3B1C3W9</accession>
<dbReference type="InterPro" id="IPR006680">
    <property type="entry name" value="Amidohydro-rel"/>
</dbReference>
<proteinExistence type="predicted"/>
<dbReference type="GO" id="GO:0047420">
    <property type="term" value="F:N-acyl-D-amino-acid deacylase activity"/>
    <property type="evidence" value="ECO:0007669"/>
    <property type="project" value="UniProtKB-EC"/>
</dbReference>
<dbReference type="Pfam" id="PF07969">
    <property type="entry name" value="Amidohydro_3"/>
    <property type="match status" value="1"/>
</dbReference>
<keyword evidence="4" id="KW-0378">Hydrolase</keyword>
<dbReference type="Gene3D" id="3.30.1490.130">
    <property type="entry name" value="D-aminoacylase. Domain 3"/>
    <property type="match status" value="1"/>
</dbReference>
<comment type="cofactor">
    <cofactor evidence="1">
        <name>Zn(2+)</name>
        <dbReference type="ChEBI" id="CHEBI:29105"/>
    </cofactor>
</comment>
<dbReference type="SUPFAM" id="SSF51338">
    <property type="entry name" value="Composite domain of metallo-dependent hydrolases"/>
    <property type="match status" value="1"/>
</dbReference>
<dbReference type="Gene3D" id="3.20.20.140">
    <property type="entry name" value="Metal-dependent hydrolases"/>
    <property type="match status" value="1"/>
</dbReference>
<dbReference type="InterPro" id="IPR023100">
    <property type="entry name" value="D-aminoacylase_insert_dom_sf"/>
</dbReference>
<dbReference type="CDD" id="cd01297">
    <property type="entry name" value="D-aminoacylase"/>
    <property type="match status" value="1"/>
</dbReference>
<dbReference type="PANTHER" id="PTHR11647:SF1">
    <property type="entry name" value="COLLAPSIN RESPONSE MEDIATOR PROTEIN"/>
    <property type="match status" value="1"/>
</dbReference>
<dbReference type="EMBL" id="UOGC01000142">
    <property type="protein sequence ID" value="VAX22792.1"/>
    <property type="molecule type" value="Genomic_DNA"/>
</dbReference>
<dbReference type="InterPro" id="IPR011059">
    <property type="entry name" value="Metal-dep_hydrolase_composite"/>
</dbReference>
<evidence type="ECO:0000259" key="3">
    <source>
        <dbReference type="Pfam" id="PF07969"/>
    </source>
</evidence>
<evidence type="ECO:0000313" key="4">
    <source>
        <dbReference type="EMBL" id="VAX22792.1"/>
    </source>
</evidence>
<organism evidence="4">
    <name type="scientific">hydrothermal vent metagenome</name>
    <dbReference type="NCBI Taxonomy" id="652676"/>
    <lineage>
        <taxon>unclassified sequences</taxon>
        <taxon>metagenomes</taxon>
        <taxon>ecological metagenomes</taxon>
    </lineage>
</organism>
<dbReference type="InterPro" id="IPR050378">
    <property type="entry name" value="Metallo-dep_Hydrolases_sf"/>
</dbReference>
<sequence length="527" mass="57482">MFDILIKNGIVADGDSDETRQADIAITAGSIAYIAHSIETNNAKKVIDAKGQIVAPGFVDVHSHSDYYLIIDSRASSKVLQGVTSEIGGNCGYSAAPMSGEVLERRAKDYKEQFGIDVNWSGMNEFLETLSNAKPAVNFGALLGYNTIRGSIMGPNSSQPSAHDMKEIKGMIAQGLDDGALGMSVGVVYPPACFAKAEEFVEAYKVVAEKEKVFTSHIRSEGAGLLDALTEVTNVARKSGAKLQVSHLKTAGKANWGKLDRAFDILESARADGVWLMADRYPYLASNTGLQVALPDRAFDGGRDMLVEKLKNPKEREAFKADILLNHPEAEYWDTVMVSQVVTEKNKDIEGLTVSEGAKKRGKDIFTYFFDLLVEENTEIEAIFFCMTQENMDRIIEKPWVVIGSDAGARAIDGPLALGRPHPRTFGTFPKFFKEYVREKQMFTIPEAVKKTTTHACDFFGIKNRGRLKKGWAADVVVFNPDTIGDTSTYVAPLSYPTGINCVLVNGVLTVENGKETGRTGGTILTA</sequence>
<protein>
    <submittedName>
        <fullName evidence="4">N-acyl-D-amino-acid deacylase</fullName>
        <ecNumber evidence="4">3.5.1.81</ecNumber>
    </submittedName>
</protein>
<dbReference type="AlphaFoldDB" id="A0A3B1C3W9"/>